<evidence type="ECO:0000256" key="9">
    <source>
        <dbReference type="ARBA" id="ARBA00023235"/>
    </source>
</evidence>
<evidence type="ECO:0000259" key="18">
    <source>
        <dbReference type="Pfam" id="PF20512"/>
    </source>
</evidence>
<name>A0AAD9CXI2_PAPLA</name>
<dbReference type="PANTHER" id="PTHR10309">
    <property type="entry name" value="MANNOSE-6-PHOSPHATE ISOMERASE"/>
    <property type="match status" value="1"/>
</dbReference>
<evidence type="ECO:0000256" key="2">
    <source>
        <dbReference type="ARBA" id="ARBA00002564"/>
    </source>
</evidence>
<dbReference type="EMBL" id="JAODAN010000007">
    <property type="protein sequence ID" value="KAK1923317.1"/>
    <property type="molecule type" value="Genomic_DNA"/>
</dbReference>
<keyword evidence="8 11" id="KW-0862">Zinc</keyword>
<dbReference type="PROSITE" id="PS00965">
    <property type="entry name" value="PMI_I_1"/>
    <property type="match status" value="1"/>
</dbReference>
<evidence type="ECO:0000256" key="15">
    <source>
        <dbReference type="SAM" id="MobiDB-lite"/>
    </source>
</evidence>
<evidence type="ECO:0000256" key="3">
    <source>
        <dbReference type="ARBA" id="ARBA00004666"/>
    </source>
</evidence>
<dbReference type="InterPro" id="IPR018050">
    <property type="entry name" value="Pmannose_isomerase-type1_CS"/>
</dbReference>
<feature type="binding site" evidence="11">
    <location>
        <position position="109"/>
    </location>
    <ligand>
        <name>Zn(2+)</name>
        <dbReference type="ChEBI" id="CHEBI:29105"/>
    </ligand>
</feature>
<dbReference type="InterPro" id="IPR001250">
    <property type="entry name" value="Man6P_Isoase-1"/>
</dbReference>
<dbReference type="Pfam" id="PF01238">
    <property type="entry name" value="PMI_typeI_C"/>
    <property type="match status" value="1"/>
</dbReference>
<protein>
    <recommendedName>
        <fullName evidence="6 12">Mannose-6-phosphate isomerase</fullName>
        <ecNumber evidence="5 12">5.3.1.8</ecNumber>
    </recommendedName>
</protein>
<dbReference type="Gene3D" id="2.60.120.10">
    <property type="entry name" value="Jelly Rolls"/>
    <property type="match status" value="2"/>
</dbReference>
<proteinExistence type="inferred from homology"/>
<evidence type="ECO:0000256" key="11">
    <source>
        <dbReference type="PIRSR" id="PIRSR001480-2"/>
    </source>
</evidence>
<evidence type="ECO:0000256" key="1">
    <source>
        <dbReference type="ARBA" id="ARBA00000757"/>
    </source>
</evidence>
<evidence type="ECO:0000256" key="8">
    <source>
        <dbReference type="ARBA" id="ARBA00022833"/>
    </source>
</evidence>
<feature type="domain" description="Phosphomannose isomerase type I helical insertion" evidence="18">
    <location>
        <begin position="199"/>
        <end position="272"/>
    </location>
</feature>
<evidence type="ECO:0000259" key="16">
    <source>
        <dbReference type="Pfam" id="PF01238"/>
    </source>
</evidence>
<dbReference type="InterPro" id="IPR016305">
    <property type="entry name" value="Mannose-6-P_Isomerase"/>
</dbReference>
<reference evidence="19" key="1">
    <citation type="submission" date="2023-02" db="EMBL/GenBank/DDBJ databases">
        <title>Identification and recombinant expression of a fungal hydrolase from Papiliotrema laurentii that hydrolyzes apple cutin and clears colloidal polyester polyurethane.</title>
        <authorList>
            <consortium name="DOE Joint Genome Institute"/>
            <person name="Roman V.A."/>
            <person name="Bojanowski C."/>
            <person name="Crable B.R."/>
            <person name="Wagner D.N."/>
            <person name="Hung C.S."/>
            <person name="Nadeau L.J."/>
            <person name="Schratz L."/>
            <person name="Haridas S."/>
            <person name="Pangilinan J."/>
            <person name="Lipzen A."/>
            <person name="Na H."/>
            <person name="Yan M."/>
            <person name="Ng V."/>
            <person name="Grigoriev I.V."/>
            <person name="Spatafora J.W."/>
            <person name="Barlow D."/>
            <person name="Biffinger J."/>
            <person name="Kelley-Loughnane N."/>
            <person name="Varaljay V.A."/>
            <person name="Crookes-Goodson W.J."/>
        </authorList>
    </citation>
    <scope>NUCLEOTIDE SEQUENCE</scope>
    <source>
        <strain evidence="19">5307AH</strain>
    </source>
</reference>
<evidence type="ECO:0000256" key="4">
    <source>
        <dbReference type="ARBA" id="ARBA00010772"/>
    </source>
</evidence>
<evidence type="ECO:0000259" key="17">
    <source>
        <dbReference type="Pfam" id="PF20511"/>
    </source>
</evidence>
<evidence type="ECO:0000256" key="13">
    <source>
        <dbReference type="RuleBase" id="RU004189"/>
    </source>
</evidence>
<keyword evidence="20" id="KW-1185">Reference proteome</keyword>
<dbReference type="PROSITE" id="PS00966">
    <property type="entry name" value="PMI_I_2"/>
    <property type="match status" value="1"/>
</dbReference>
<dbReference type="Proteomes" id="UP001182556">
    <property type="component" value="Unassembled WGS sequence"/>
</dbReference>
<dbReference type="InterPro" id="IPR046456">
    <property type="entry name" value="PMI_typeI_C"/>
</dbReference>
<feature type="region of interest" description="Disordered" evidence="15">
    <location>
        <begin position="182"/>
        <end position="205"/>
    </location>
</feature>
<dbReference type="PANTHER" id="PTHR10309:SF0">
    <property type="entry name" value="MANNOSE-6-PHOSPHATE ISOMERASE"/>
    <property type="match status" value="1"/>
</dbReference>
<sequence length="431" mass="47229">MTPSAVFKITPGIQSYAWGKKGSSSLAAQLAEKSISGFTVQDDEAYAELWMGTHPTLPSKVDGQSLIDVLKANPALIGSNVAHTFTDAKEGSLPFLFKVLSIGTALSIQAHPSKKLAERLHRERGDVYKDPNHKPEMAIALTPFTAFLNFLPLPTLLLNLLSVPELEALIPAQLTSELARSLQLPEDRPPRPAHYASKSNDEPTEEQKAILKKIFAALMSAKEEEFSKVIRSLLDRYGRGEVHECERDLVELVKTLNEQYPGDIGVLCVFILNVVELHPGEAAFLGADMPHAYISGDIIECMAQSDNVVRAGLTPKLRDVETLVEMLTYESGPGSKQLLKPETISDHTMLYDPPIDEFSVYKIELQQGKEENRPIDGPSLSVVTAGRGSVRCGDHAVEVEKGDVLFIGAGEVATWETEQGLQVFRAYVEAK</sequence>
<feature type="domain" description="Phosphomannose isomerase type I catalytic" evidence="17">
    <location>
        <begin position="6"/>
        <end position="151"/>
    </location>
</feature>
<dbReference type="Pfam" id="PF20512">
    <property type="entry name" value="PMI_typeI_hel"/>
    <property type="match status" value="1"/>
</dbReference>
<dbReference type="GO" id="GO:0009298">
    <property type="term" value="P:GDP-mannose biosynthetic process"/>
    <property type="evidence" value="ECO:0007669"/>
    <property type="project" value="InterPro"/>
</dbReference>
<keyword evidence="9 12" id="KW-0413">Isomerase</keyword>
<dbReference type="AlphaFoldDB" id="A0AAD9CXI2"/>
<feature type="domain" description="Phosphomannose isomerase type I C-terminal" evidence="16">
    <location>
        <begin position="350"/>
        <end position="393"/>
    </location>
</feature>
<comment type="function">
    <text evidence="2">Involved in the synthesis of the GDP-mannose and dolichol-phosphate-mannose required for a number of critical mannosyl transfer reactions.</text>
</comment>
<evidence type="ECO:0000313" key="19">
    <source>
        <dbReference type="EMBL" id="KAK1923317.1"/>
    </source>
</evidence>
<accession>A0AAD9CXI2</accession>
<dbReference type="GO" id="GO:0008270">
    <property type="term" value="F:zinc ion binding"/>
    <property type="evidence" value="ECO:0007669"/>
    <property type="project" value="InterPro"/>
</dbReference>
<feature type="active site" evidence="10">
    <location>
        <position position="310"/>
    </location>
</feature>
<evidence type="ECO:0000313" key="20">
    <source>
        <dbReference type="Proteomes" id="UP001182556"/>
    </source>
</evidence>
<feature type="binding site" evidence="11">
    <location>
        <position position="291"/>
    </location>
    <ligand>
        <name>Zn(2+)</name>
        <dbReference type="ChEBI" id="CHEBI:29105"/>
    </ligand>
</feature>
<dbReference type="GO" id="GO:0005829">
    <property type="term" value="C:cytosol"/>
    <property type="evidence" value="ECO:0007669"/>
    <property type="project" value="TreeGrafter"/>
</dbReference>
<evidence type="ECO:0000256" key="14">
    <source>
        <dbReference type="RuleBase" id="RU004248"/>
    </source>
</evidence>
<comment type="cofactor">
    <cofactor evidence="11 12">
        <name>Zn(2+)</name>
        <dbReference type="ChEBI" id="CHEBI:29105"/>
    </cofactor>
    <text evidence="11 12">Binds 1 zinc ion per subunit.</text>
</comment>
<dbReference type="PIRSF" id="PIRSF001480">
    <property type="entry name" value="Mannose-6-phosphate_isomerase"/>
    <property type="match status" value="1"/>
</dbReference>
<gene>
    <name evidence="19" type="ORF">DB88DRAFT_494623</name>
</gene>
<dbReference type="InterPro" id="IPR014710">
    <property type="entry name" value="RmlC-like_jellyroll"/>
</dbReference>
<dbReference type="Gene3D" id="1.10.441.10">
    <property type="entry name" value="Phosphomannose Isomerase, domain 2"/>
    <property type="match status" value="1"/>
</dbReference>
<dbReference type="InterPro" id="IPR046458">
    <property type="entry name" value="PMI_typeI_hel"/>
</dbReference>
<organism evidence="19 20">
    <name type="scientific">Papiliotrema laurentii</name>
    <name type="common">Cryptococcus laurentii</name>
    <dbReference type="NCBI Taxonomy" id="5418"/>
    <lineage>
        <taxon>Eukaryota</taxon>
        <taxon>Fungi</taxon>
        <taxon>Dikarya</taxon>
        <taxon>Basidiomycota</taxon>
        <taxon>Agaricomycotina</taxon>
        <taxon>Tremellomycetes</taxon>
        <taxon>Tremellales</taxon>
        <taxon>Rhynchogastremaceae</taxon>
        <taxon>Papiliotrema</taxon>
    </lineage>
</organism>
<dbReference type="GO" id="GO:0004476">
    <property type="term" value="F:mannose-6-phosphate isomerase activity"/>
    <property type="evidence" value="ECO:0007669"/>
    <property type="project" value="UniProtKB-EC"/>
</dbReference>
<feature type="binding site" evidence="11">
    <location>
        <position position="136"/>
    </location>
    <ligand>
        <name>Zn(2+)</name>
        <dbReference type="ChEBI" id="CHEBI:29105"/>
    </ligand>
</feature>
<dbReference type="Pfam" id="PF20511">
    <property type="entry name" value="PMI_typeI_cat"/>
    <property type="match status" value="1"/>
</dbReference>
<keyword evidence="7 11" id="KW-0479">Metal-binding</keyword>
<dbReference type="SUPFAM" id="SSF51182">
    <property type="entry name" value="RmlC-like cupins"/>
    <property type="match status" value="1"/>
</dbReference>
<evidence type="ECO:0000256" key="12">
    <source>
        <dbReference type="RuleBase" id="RU000611"/>
    </source>
</evidence>
<dbReference type="NCBIfam" id="TIGR00218">
    <property type="entry name" value="manA"/>
    <property type="match status" value="1"/>
</dbReference>
<evidence type="ECO:0000256" key="6">
    <source>
        <dbReference type="ARBA" id="ARBA00018236"/>
    </source>
</evidence>
<comment type="catalytic activity">
    <reaction evidence="1 12">
        <text>D-mannose 6-phosphate = D-fructose 6-phosphate</text>
        <dbReference type="Rhea" id="RHEA:12356"/>
        <dbReference type="ChEBI" id="CHEBI:58735"/>
        <dbReference type="ChEBI" id="CHEBI:61527"/>
        <dbReference type="EC" id="5.3.1.8"/>
    </reaction>
</comment>
<dbReference type="InterPro" id="IPR011051">
    <property type="entry name" value="RmlC_Cupin_sf"/>
</dbReference>
<dbReference type="EC" id="5.3.1.8" evidence="5 12"/>
<dbReference type="GO" id="GO:0005975">
    <property type="term" value="P:carbohydrate metabolic process"/>
    <property type="evidence" value="ECO:0007669"/>
    <property type="project" value="InterPro"/>
</dbReference>
<evidence type="ECO:0000256" key="5">
    <source>
        <dbReference type="ARBA" id="ARBA00011956"/>
    </source>
</evidence>
<evidence type="ECO:0000256" key="10">
    <source>
        <dbReference type="PIRSR" id="PIRSR001480-1"/>
    </source>
</evidence>
<evidence type="ECO:0000256" key="7">
    <source>
        <dbReference type="ARBA" id="ARBA00022723"/>
    </source>
</evidence>
<comment type="similarity">
    <text evidence="4 13">Belongs to the mannose-6-phosphate isomerase type 1 family.</text>
</comment>
<feature type="binding site" evidence="11">
    <location>
        <position position="111"/>
    </location>
    <ligand>
        <name>Zn(2+)</name>
        <dbReference type="ChEBI" id="CHEBI:29105"/>
    </ligand>
</feature>
<dbReference type="CDD" id="cd07011">
    <property type="entry name" value="cupin_PMI_type_I_N"/>
    <property type="match status" value="1"/>
</dbReference>
<dbReference type="PRINTS" id="PR00714">
    <property type="entry name" value="MAN6PISMRASE"/>
</dbReference>
<dbReference type="InterPro" id="IPR046457">
    <property type="entry name" value="PMI_typeI_cat"/>
</dbReference>
<comment type="pathway">
    <text evidence="3 14">Nucleotide-sugar biosynthesis; GDP-alpha-D-mannose biosynthesis; alpha-D-mannose 1-phosphate from D-fructose 6-phosphate: step 1/2.</text>
</comment>
<comment type="caution">
    <text evidence="19">The sequence shown here is derived from an EMBL/GenBank/DDBJ whole genome shotgun (WGS) entry which is preliminary data.</text>
</comment>